<organism evidence="2 3">
    <name type="scientific">Hydrogenophaga laconesensis</name>
    <dbReference type="NCBI Taxonomy" id="1805971"/>
    <lineage>
        <taxon>Bacteria</taxon>
        <taxon>Pseudomonadati</taxon>
        <taxon>Pseudomonadota</taxon>
        <taxon>Betaproteobacteria</taxon>
        <taxon>Burkholderiales</taxon>
        <taxon>Comamonadaceae</taxon>
        <taxon>Hydrogenophaga</taxon>
    </lineage>
</organism>
<feature type="transmembrane region" description="Helical" evidence="1">
    <location>
        <begin position="197"/>
        <end position="218"/>
    </location>
</feature>
<feature type="transmembrane region" description="Helical" evidence="1">
    <location>
        <begin position="57"/>
        <end position="75"/>
    </location>
</feature>
<evidence type="ECO:0000256" key="1">
    <source>
        <dbReference type="SAM" id="Phobius"/>
    </source>
</evidence>
<proteinExistence type="predicted"/>
<gene>
    <name evidence="2" type="ORF">J2X09_001672</name>
</gene>
<keyword evidence="1" id="KW-1133">Transmembrane helix</keyword>
<sequence>MNELSRIADQYFNAFEGRRFYPKFFSLYWLAWLLTFVLWMWASTRFLDPVLGESDQTMLLVLVCEAMFFVAYAVIDKKKRLALRAAHGLPEEAPGAAVDEAKRSYLRNAFGREASEFSAIAQEAQTVRASTDALRPVGDGSLESILRRVHDPDRRSRLMSVVLAALAILVSLVVVGLGPDAPNVIEVLMSKGFQEGFTFLMVLTVVLFGMWHAVKLIWFNVLELLASWGARIGGESSFKSKKINYLLRDLVRLHAWSCDSGRRDFGVKTAIQRDSRSRRWALRRHVRVGPKRP</sequence>
<dbReference type="RefSeq" id="WP_204732203.1">
    <property type="nucleotide sequence ID" value="NZ_JAVDWE010000003.1"/>
</dbReference>
<evidence type="ECO:0000313" key="3">
    <source>
        <dbReference type="Proteomes" id="UP001265550"/>
    </source>
</evidence>
<protein>
    <submittedName>
        <fullName evidence="2">Uncharacterized protein</fullName>
    </submittedName>
</protein>
<dbReference type="EMBL" id="JAVDWE010000003">
    <property type="protein sequence ID" value="MDR7093940.1"/>
    <property type="molecule type" value="Genomic_DNA"/>
</dbReference>
<accession>A0ABU1V914</accession>
<keyword evidence="3" id="KW-1185">Reference proteome</keyword>
<keyword evidence="1" id="KW-0812">Transmembrane</keyword>
<dbReference type="Proteomes" id="UP001265550">
    <property type="component" value="Unassembled WGS sequence"/>
</dbReference>
<keyword evidence="1" id="KW-0472">Membrane</keyword>
<comment type="caution">
    <text evidence="2">The sequence shown here is derived from an EMBL/GenBank/DDBJ whole genome shotgun (WGS) entry which is preliminary data.</text>
</comment>
<reference evidence="2 3" key="1">
    <citation type="submission" date="2023-07" db="EMBL/GenBank/DDBJ databases">
        <title>Sorghum-associated microbial communities from plants grown in Nebraska, USA.</title>
        <authorList>
            <person name="Schachtman D."/>
        </authorList>
    </citation>
    <scope>NUCLEOTIDE SEQUENCE [LARGE SCALE GENOMIC DNA]</scope>
    <source>
        <strain evidence="2 3">BE240</strain>
    </source>
</reference>
<evidence type="ECO:0000313" key="2">
    <source>
        <dbReference type="EMBL" id="MDR7093940.1"/>
    </source>
</evidence>
<feature type="transmembrane region" description="Helical" evidence="1">
    <location>
        <begin position="20"/>
        <end position="42"/>
    </location>
</feature>
<feature type="transmembrane region" description="Helical" evidence="1">
    <location>
        <begin position="158"/>
        <end position="177"/>
    </location>
</feature>
<name>A0ABU1V914_9BURK</name>